<dbReference type="Gene3D" id="3.40.190.150">
    <property type="entry name" value="Bordetella uptake gene, domain 1"/>
    <property type="match status" value="1"/>
</dbReference>
<dbReference type="PROSITE" id="PS51318">
    <property type="entry name" value="TAT"/>
    <property type="match status" value="1"/>
</dbReference>
<dbReference type="PANTHER" id="PTHR42928">
    <property type="entry name" value="TRICARBOXYLATE-BINDING PROTEIN"/>
    <property type="match status" value="1"/>
</dbReference>
<evidence type="ECO:0000256" key="1">
    <source>
        <dbReference type="ARBA" id="ARBA00006987"/>
    </source>
</evidence>
<dbReference type="Pfam" id="PF03401">
    <property type="entry name" value="TctC"/>
    <property type="match status" value="1"/>
</dbReference>
<protein>
    <submittedName>
        <fullName evidence="3">Tripartite tricarboxylate transporter substrate binding protein</fullName>
    </submittedName>
</protein>
<dbReference type="CDD" id="cd07012">
    <property type="entry name" value="PBP2_Bug_TTT"/>
    <property type="match status" value="1"/>
</dbReference>
<dbReference type="InterPro" id="IPR005064">
    <property type="entry name" value="BUG"/>
</dbReference>
<dbReference type="RefSeq" id="WP_344943427.1">
    <property type="nucleotide sequence ID" value="NZ_BAAAZG010000006.1"/>
</dbReference>
<keyword evidence="2" id="KW-0732">Signal</keyword>
<dbReference type="InterPro" id="IPR042100">
    <property type="entry name" value="Bug_dom1"/>
</dbReference>
<dbReference type="PANTHER" id="PTHR42928:SF5">
    <property type="entry name" value="BLR1237 PROTEIN"/>
    <property type="match status" value="1"/>
</dbReference>
<evidence type="ECO:0000256" key="2">
    <source>
        <dbReference type="SAM" id="SignalP"/>
    </source>
</evidence>
<comment type="similarity">
    <text evidence="1">Belongs to the UPF0065 (bug) family.</text>
</comment>
<organism evidence="3 4">
    <name type="scientific">Actinomadura miaoliensis</name>
    <dbReference type="NCBI Taxonomy" id="430685"/>
    <lineage>
        <taxon>Bacteria</taxon>
        <taxon>Bacillati</taxon>
        <taxon>Actinomycetota</taxon>
        <taxon>Actinomycetes</taxon>
        <taxon>Streptosporangiales</taxon>
        <taxon>Thermomonosporaceae</taxon>
        <taxon>Actinomadura</taxon>
    </lineage>
</organism>
<accession>A0ABP7VCU1</accession>
<feature type="chain" id="PRO_5045903063" evidence="2">
    <location>
        <begin position="43"/>
        <end position="350"/>
    </location>
</feature>
<gene>
    <name evidence="3" type="ORF">GCM10022214_17490</name>
</gene>
<dbReference type="Gene3D" id="3.40.190.10">
    <property type="entry name" value="Periplasmic binding protein-like II"/>
    <property type="match status" value="1"/>
</dbReference>
<reference evidence="4" key="1">
    <citation type="journal article" date="2019" name="Int. J. Syst. Evol. Microbiol.">
        <title>The Global Catalogue of Microorganisms (GCM) 10K type strain sequencing project: providing services to taxonomists for standard genome sequencing and annotation.</title>
        <authorList>
            <consortium name="The Broad Institute Genomics Platform"/>
            <consortium name="The Broad Institute Genome Sequencing Center for Infectious Disease"/>
            <person name="Wu L."/>
            <person name="Ma J."/>
        </authorList>
    </citation>
    <scope>NUCLEOTIDE SEQUENCE [LARGE SCALE GENOMIC DNA]</scope>
    <source>
        <strain evidence="4">JCM 16702</strain>
    </source>
</reference>
<feature type="signal peptide" evidence="2">
    <location>
        <begin position="1"/>
        <end position="42"/>
    </location>
</feature>
<dbReference type="PIRSF" id="PIRSF017082">
    <property type="entry name" value="YflP"/>
    <property type="match status" value="1"/>
</dbReference>
<name>A0ABP7VCU1_9ACTN</name>
<comment type="caution">
    <text evidence="3">The sequence shown here is derived from an EMBL/GenBank/DDBJ whole genome shotgun (WGS) entry which is preliminary data.</text>
</comment>
<evidence type="ECO:0000313" key="4">
    <source>
        <dbReference type="Proteomes" id="UP001500683"/>
    </source>
</evidence>
<dbReference type="InterPro" id="IPR006311">
    <property type="entry name" value="TAT_signal"/>
</dbReference>
<sequence length="350" mass="36331">MNMSTRRPRGRVATAPTALPRRRFLAAGAALALAVTALPACSVEGGGSSGGDGGDYPSRAVEFTVPTEPGGSTDTITRALAKSIEKPLGAQAVVVNKPGANGKIAGKDVFSGKPDGYRVAVMPQSLFAIGPLMVKDPDAVKLEDMTFVKGLTVEDFVLVVPKDSKARTLKDLVESGDVRYGTTGAGTGSQLAQALLFGLAKVRATAVPFDGGAPLASALLGRKVDAGALHPADAVKHIEAGNLRPLAVFGSRRSQALPDVPTATESGYKIVVDQRRFVAAPAGLPAAVRDKLAEAIDRAVASPEYGQVLQRNHIGRWDAGGDEVGRQLTKSRDDFAAMTKTLGIDLTGQR</sequence>
<dbReference type="EMBL" id="BAAAZG010000006">
    <property type="protein sequence ID" value="GAA4064193.1"/>
    <property type="molecule type" value="Genomic_DNA"/>
</dbReference>
<evidence type="ECO:0000313" key="3">
    <source>
        <dbReference type="EMBL" id="GAA4064193.1"/>
    </source>
</evidence>
<dbReference type="Proteomes" id="UP001500683">
    <property type="component" value="Unassembled WGS sequence"/>
</dbReference>
<proteinExistence type="inferred from homology"/>
<dbReference type="SUPFAM" id="SSF53850">
    <property type="entry name" value="Periplasmic binding protein-like II"/>
    <property type="match status" value="1"/>
</dbReference>
<keyword evidence="4" id="KW-1185">Reference proteome</keyword>